<feature type="domain" description="THIF-type NAD/FAD binding fold" evidence="1">
    <location>
        <begin position="287"/>
        <end position="418"/>
    </location>
</feature>
<gene>
    <name evidence="2" type="ORF">MEA186_01266</name>
</gene>
<dbReference type="KEGG" id="mamo:A6B35_31025"/>
<dbReference type="GO" id="GO:0008641">
    <property type="term" value="F:ubiquitin-like modifier activating enzyme activity"/>
    <property type="evidence" value="ECO:0007669"/>
    <property type="project" value="InterPro"/>
</dbReference>
<name>G6Y2T9_9HYPH</name>
<dbReference type="GO" id="GO:0061503">
    <property type="term" value="F:tRNA threonylcarbamoyladenosine dehydratase"/>
    <property type="evidence" value="ECO:0007669"/>
    <property type="project" value="TreeGrafter"/>
</dbReference>
<evidence type="ECO:0000259" key="1">
    <source>
        <dbReference type="Pfam" id="PF00899"/>
    </source>
</evidence>
<dbReference type="Pfam" id="PF00899">
    <property type="entry name" value="ThiF"/>
    <property type="match status" value="1"/>
</dbReference>
<dbReference type="PANTHER" id="PTHR43267:SF1">
    <property type="entry name" value="TRNA THREONYLCARBAMOYLADENOSINE DEHYDRATASE"/>
    <property type="match status" value="1"/>
</dbReference>
<dbReference type="InterPro" id="IPR035985">
    <property type="entry name" value="Ubiquitin-activating_enz"/>
</dbReference>
<evidence type="ECO:0000313" key="2">
    <source>
        <dbReference type="EMBL" id="EHH13916.1"/>
    </source>
</evidence>
<dbReference type="Proteomes" id="UP000002949">
    <property type="component" value="Unassembled WGS sequence"/>
</dbReference>
<dbReference type="EMBL" id="AGSN01000015">
    <property type="protein sequence ID" value="EHH13916.1"/>
    <property type="molecule type" value="Genomic_DNA"/>
</dbReference>
<dbReference type="Gene3D" id="3.10.110.10">
    <property type="entry name" value="Ubiquitin Conjugating Enzyme"/>
    <property type="match status" value="1"/>
</dbReference>
<dbReference type="AlphaFoldDB" id="G6Y2T9"/>
<dbReference type="OrthoDB" id="7516877at2"/>
<sequence length="563" mass="60873">MKFWWLTDSARLAAEKAAVEALARGESWFEFERWRFHEGSLSAEGVLSAHGQRYQVRLVYPDQYPEVPAWVEPQDEVRWTTHQYGNGTLCLELRPDNWIPGATGVDVLRSAYNLLDIEDPLGKGEVRAPSAHDVGELQAYGWGANPVLIGSGCATRIRAGTAIGVQALRWMASADVWPIMIHDEADQRGARRVPGPDIDSWRFTVPVYVSDEAPPPAGEFDRTTLVRAAGLDPVTAAAVEASSAGVVIFKGAELDVFHLTADGGTSRRRVFILPDEDGLRSSRPAEVEAKRVTIVGAGSVGSKIAESLLRSGAHRQTLVDGDVMLPGNLERHALDWRDIGFRKVHGLKRRLLGIVPGADVKVIDVNLNWQRSAKTHAWQVEAVAESDVIVDATGDPATALFLAAIADANGRAFVLVEVFEGGLGALIATAIPSRDPPFVEGRATFLAWCDEQGVKPPEAGPRRYEMLAEDGTPVAADDAAVTMTAGHAARVILDILDGNPAPIDSAWLLLGYRKAWLFDGHCHTIRLNVGERGLRPPIADNPEARSFAFALIQELLGEGSAGG</sequence>
<dbReference type="InterPro" id="IPR016135">
    <property type="entry name" value="UBQ-conjugating_enzyme/RWD"/>
</dbReference>
<reference evidence="2 3" key="1">
    <citation type="journal article" date="2012" name="J. Bacteriol.">
        <title>Draft Genome Sequence of Plant Growth-Promoting Rhizobium Mesorhizobium amorphae, Isolated from Zinc-Lead Mine Tailings.</title>
        <authorList>
            <person name="Hao X."/>
            <person name="Lin Y."/>
            <person name="Johnstone L."/>
            <person name="Baltrus D.A."/>
            <person name="Miller S.J."/>
            <person name="Wei G."/>
            <person name="Rensing C."/>
        </authorList>
    </citation>
    <scope>NUCLEOTIDE SEQUENCE [LARGE SCALE GENOMIC DNA]</scope>
    <source>
        <strain evidence="2 3">CCNWGS0123</strain>
    </source>
</reference>
<accession>G6Y2T9</accession>
<protein>
    <recommendedName>
        <fullName evidence="1">THIF-type NAD/FAD binding fold domain-containing protein</fullName>
    </recommendedName>
</protein>
<evidence type="ECO:0000313" key="3">
    <source>
        <dbReference type="Proteomes" id="UP000002949"/>
    </source>
</evidence>
<organism evidence="2 3">
    <name type="scientific">Mesorhizobium amorphae CCNWGS0123</name>
    <dbReference type="NCBI Taxonomy" id="1082933"/>
    <lineage>
        <taxon>Bacteria</taxon>
        <taxon>Pseudomonadati</taxon>
        <taxon>Pseudomonadota</taxon>
        <taxon>Alphaproteobacteria</taxon>
        <taxon>Hyphomicrobiales</taxon>
        <taxon>Phyllobacteriaceae</taxon>
        <taxon>Mesorhizobium</taxon>
    </lineage>
</organism>
<proteinExistence type="predicted"/>
<dbReference type="SUPFAM" id="SSF54495">
    <property type="entry name" value="UBC-like"/>
    <property type="match status" value="1"/>
</dbReference>
<dbReference type="eggNOG" id="COG0476">
    <property type="taxonomic scope" value="Bacteria"/>
</dbReference>
<dbReference type="GO" id="GO:0061504">
    <property type="term" value="P:cyclic threonylcarbamoyladenosine biosynthetic process"/>
    <property type="evidence" value="ECO:0007669"/>
    <property type="project" value="TreeGrafter"/>
</dbReference>
<keyword evidence="3" id="KW-1185">Reference proteome</keyword>
<dbReference type="CDD" id="cd00195">
    <property type="entry name" value="UBCc_UEV"/>
    <property type="match status" value="1"/>
</dbReference>
<dbReference type="Gene3D" id="3.40.50.720">
    <property type="entry name" value="NAD(P)-binding Rossmann-like Domain"/>
    <property type="match status" value="1"/>
</dbReference>
<dbReference type="InterPro" id="IPR000594">
    <property type="entry name" value="ThiF_NAD_FAD-bd"/>
</dbReference>
<dbReference type="PATRIC" id="fig|1082933.3.peg.218"/>
<dbReference type="RefSeq" id="WP_006199636.1">
    <property type="nucleotide sequence ID" value="NZ_AGSN01000015.1"/>
</dbReference>
<dbReference type="PANTHER" id="PTHR43267">
    <property type="entry name" value="TRNA THREONYLCARBAMOYLADENOSINE DEHYDRATASE"/>
    <property type="match status" value="1"/>
</dbReference>
<dbReference type="SUPFAM" id="SSF69572">
    <property type="entry name" value="Activating enzymes of the ubiquitin-like proteins"/>
    <property type="match status" value="1"/>
</dbReference>
<dbReference type="InterPro" id="IPR045886">
    <property type="entry name" value="ThiF/MoeB/HesA"/>
</dbReference>